<dbReference type="InterPro" id="IPR036663">
    <property type="entry name" value="Fumarylacetoacetase_C_sf"/>
</dbReference>
<feature type="domain" description="Fumarylacetoacetase-like C-terminal" evidence="3">
    <location>
        <begin position="73"/>
        <end position="274"/>
    </location>
</feature>
<dbReference type="SUPFAM" id="SSF56529">
    <property type="entry name" value="FAH"/>
    <property type="match status" value="1"/>
</dbReference>
<name>A0A0J5L381_PLUGE</name>
<dbReference type="STRING" id="61647.LG71_25720"/>
<keyword evidence="2" id="KW-0479">Metal-binding</keyword>
<evidence type="ECO:0000313" key="4">
    <source>
        <dbReference type="EMBL" id="KMK12779.1"/>
    </source>
</evidence>
<gene>
    <name evidence="4" type="ORF">ABW06_14900</name>
</gene>
<dbReference type="GO" id="GO:0044281">
    <property type="term" value="P:small molecule metabolic process"/>
    <property type="evidence" value="ECO:0007669"/>
    <property type="project" value="UniProtKB-ARBA"/>
</dbReference>
<dbReference type="PANTHER" id="PTHR42796">
    <property type="entry name" value="FUMARYLACETOACETATE HYDROLASE DOMAIN-CONTAINING PROTEIN 2A-RELATED"/>
    <property type="match status" value="1"/>
</dbReference>
<reference evidence="4 5" key="1">
    <citation type="submission" date="2015-05" db="EMBL/GenBank/DDBJ databases">
        <title>Genome sequences of Pluralibacter gergoviae.</title>
        <authorList>
            <person name="Greninger A.L."/>
            <person name="Miller S."/>
        </authorList>
    </citation>
    <scope>NUCLEOTIDE SEQUENCE [LARGE SCALE GENOMIC DNA]</scope>
    <source>
        <strain evidence="4 5">JS81F13</strain>
    </source>
</reference>
<dbReference type="InterPro" id="IPR051121">
    <property type="entry name" value="FAH"/>
</dbReference>
<dbReference type="RefSeq" id="WP_048279464.1">
    <property type="nucleotide sequence ID" value="NZ_LDZF01000015.1"/>
</dbReference>
<dbReference type="InterPro" id="IPR011234">
    <property type="entry name" value="Fumarylacetoacetase-like_C"/>
</dbReference>
<dbReference type="GO" id="GO:0003824">
    <property type="term" value="F:catalytic activity"/>
    <property type="evidence" value="ECO:0007669"/>
    <property type="project" value="InterPro"/>
</dbReference>
<proteinExistence type="inferred from homology"/>
<dbReference type="PANTHER" id="PTHR42796:SF4">
    <property type="entry name" value="FUMARYLACETOACETATE HYDROLASE DOMAIN-CONTAINING PROTEIN 2A"/>
    <property type="match status" value="1"/>
</dbReference>
<evidence type="ECO:0000256" key="1">
    <source>
        <dbReference type="ARBA" id="ARBA00010211"/>
    </source>
</evidence>
<dbReference type="Proteomes" id="UP000036196">
    <property type="component" value="Unassembled WGS sequence"/>
</dbReference>
<protein>
    <submittedName>
        <fullName evidence="4">5-oxopent-3-ene-1,2,5-tricarboxylate decarboxylase</fullName>
    </submittedName>
</protein>
<dbReference type="PATRIC" id="fig|61647.15.peg.1167"/>
<dbReference type="FunFam" id="3.90.850.10:FF:000008">
    <property type="entry name" value="FAA hydrolase family protein"/>
    <property type="match status" value="1"/>
</dbReference>
<keyword evidence="5" id="KW-1185">Reference proteome</keyword>
<sequence>MKLMSFSVNNKERYGLWVEDGVVDLQPFFPQYKTLRELIPYLHLIDESMLAGKKADYVLSEITFLPVITDPRKIICAGMNYQEKRAEFNQQERDPTLFIRFADSQTGHLTHLLKPTRSREFDYEGEMALVIGRGGANIPESQALEHVAGYSCYLDGSVRDWQHSWFTAGKNWPRTGGFGPWLVTADAIPDPQNLRIVTRLNGKIVQEDTTGSMVHSIAELIAYISTFSPLSPGDVILTGSPGGVGKKRTPPLFMYPGDTVEVEIEHIGCLIHPVGSDAISVTGSAQVNDSQVC</sequence>
<dbReference type="AlphaFoldDB" id="A0A0J5L381"/>
<dbReference type="GO" id="GO:0046872">
    <property type="term" value="F:metal ion binding"/>
    <property type="evidence" value="ECO:0007669"/>
    <property type="project" value="UniProtKB-KW"/>
</dbReference>
<accession>A0A0J5L381</accession>
<evidence type="ECO:0000313" key="5">
    <source>
        <dbReference type="Proteomes" id="UP000036196"/>
    </source>
</evidence>
<comment type="similarity">
    <text evidence="1">Belongs to the FAH family.</text>
</comment>
<dbReference type="EMBL" id="LDZF01000015">
    <property type="protein sequence ID" value="KMK12779.1"/>
    <property type="molecule type" value="Genomic_DNA"/>
</dbReference>
<evidence type="ECO:0000256" key="2">
    <source>
        <dbReference type="ARBA" id="ARBA00022723"/>
    </source>
</evidence>
<evidence type="ECO:0000259" key="3">
    <source>
        <dbReference type="Pfam" id="PF01557"/>
    </source>
</evidence>
<comment type="caution">
    <text evidence="4">The sequence shown here is derived from an EMBL/GenBank/DDBJ whole genome shotgun (WGS) entry which is preliminary data.</text>
</comment>
<organism evidence="4 5">
    <name type="scientific">Pluralibacter gergoviae</name>
    <name type="common">Enterobacter gergoviae</name>
    <dbReference type="NCBI Taxonomy" id="61647"/>
    <lineage>
        <taxon>Bacteria</taxon>
        <taxon>Pseudomonadati</taxon>
        <taxon>Pseudomonadota</taxon>
        <taxon>Gammaproteobacteria</taxon>
        <taxon>Enterobacterales</taxon>
        <taxon>Enterobacteriaceae</taxon>
        <taxon>Pluralibacter</taxon>
    </lineage>
</organism>
<dbReference type="Pfam" id="PF01557">
    <property type="entry name" value="FAA_hydrolase"/>
    <property type="match status" value="1"/>
</dbReference>
<dbReference type="Gene3D" id="3.90.850.10">
    <property type="entry name" value="Fumarylacetoacetase-like, C-terminal domain"/>
    <property type="match status" value="1"/>
</dbReference>